<dbReference type="Proteomes" id="UP001652503">
    <property type="component" value="Unassembled WGS sequence"/>
</dbReference>
<protein>
    <submittedName>
        <fullName evidence="3">Alpha/beta fold hydrolase</fullName>
    </submittedName>
</protein>
<dbReference type="Gene3D" id="3.40.50.1820">
    <property type="entry name" value="alpha/beta hydrolase"/>
    <property type="match status" value="1"/>
</dbReference>
<dbReference type="PANTHER" id="PTHR37946">
    <property type="entry name" value="SLL1969 PROTEIN"/>
    <property type="match status" value="1"/>
</dbReference>
<feature type="signal peptide" evidence="1">
    <location>
        <begin position="1"/>
        <end position="19"/>
    </location>
</feature>
<evidence type="ECO:0000313" key="3">
    <source>
        <dbReference type="EMBL" id="MCV2866427.1"/>
    </source>
</evidence>
<proteinExistence type="predicted"/>
<keyword evidence="4" id="KW-1185">Reference proteome</keyword>
<name>A0ABT2Z5J3_9RHOB</name>
<dbReference type="EMBL" id="JAOWLA010000019">
    <property type="protein sequence ID" value="MCV2866427.1"/>
    <property type="molecule type" value="Genomic_DNA"/>
</dbReference>
<feature type="chain" id="PRO_5045569539" evidence="1">
    <location>
        <begin position="20"/>
        <end position="241"/>
    </location>
</feature>
<reference evidence="3 4" key="1">
    <citation type="submission" date="2022-10" db="EMBL/GenBank/DDBJ databases">
        <title>Defluviimonas sp. nov., isolated from ocean surface water.</title>
        <authorList>
            <person name="He W."/>
            <person name="Wang L."/>
            <person name="Zhang D.-F."/>
        </authorList>
    </citation>
    <scope>NUCLEOTIDE SEQUENCE [LARGE SCALE GENOMIC DNA]</scope>
    <source>
        <strain evidence="3 4">WL0075</strain>
    </source>
</reference>
<feature type="domain" description="AB hydrolase-1" evidence="2">
    <location>
        <begin position="22"/>
        <end position="139"/>
    </location>
</feature>
<dbReference type="PANTHER" id="PTHR37946:SF1">
    <property type="entry name" value="SLL1969 PROTEIN"/>
    <property type="match status" value="1"/>
</dbReference>
<keyword evidence="3" id="KW-0378">Hydrolase</keyword>
<keyword evidence="1" id="KW-0732">Signal</keyword>
<gene>
    <name evidence="3" type="ORF">OE647_17050</name>
</gene>
<dbReference type="Pfam" id="PF12697">
    <property type="entry name" value="Abhydrolase_6"/>
    <property type="match status" value="1"/>
</dbReference>
<dbReference type="InterPro" id="IPR029058">
    <property type="entry name" value="AB_hydrolase_fold"/>
</dbReference>
<dbReference type="GO" id="GO:0016787">
    <property type="term" value="F:hydrolase activity"/>
    <property type="evidence" value="ECO:0007669"/>
    <property type="project" value="UniProtKB-KW"/>
</dbReference>
<sequence>MRFALILFGLLSLAAPARADCVVLLHGLHRSDGSLLVLQKVLGRHGYRTVNPDYPSTEAPIEQIVDDYVGPAVRACGRDKVHFVTHSMGGILVRAWLASHRPADLGRVVMLAPPNRGSELIDVARDYEFLSRILGPAGLELGTGPGSEPNSLGPARFELGVIAGDVSFNPLYSWVIGGKDDGKVSVASTRVRGMTDHIVLPTSHTFIMNNPRALAQVLEFLSTGRFDHMMTLPQALERIWG</sequence>
<evidence type="ECO:0000313" key="4">
    <source>
        <dbReference type="Proteomes" id="UP001652503"/>
    </source>
</evidence>
<dbReference type="SUPFAM" id="SSF53474">
    <property type="entry name" value="alpha/beta-Hydrolases"/>
    <property type="match status" value="1"/>
</dbReference>
<evidence type="ECO:0000259" key="2">
    <source>
        <dbReference type="Pfam" id="PF12697"/>
    </source>
</evidence>
<accession>A0ABT2Z5J3</accession>
<organism evidence="3 4">
    <name type="scientific">Albidovulum sediminicola</name>
    <dbReference type="NCBI Taxonomy" id="2984331"/>
    <lineage>
        <taxon>Bacteria</taxon>
        <taxon>Pseudomonadati</taxon>
        <taxon>Pseudomonadota</taxon>
        <taxon>Alphaproteobacteria</taxon>
        <taxon>Rhodobacterales</taxon>
        <taxon>Paracoccaceae</taxon>
        <taxon>Albidovulum</taxon>
    </lineage>
</organism>
<evidence type="ECO:0000256" key="1">
    <source>
        <dbReference type="SAM" id="SignalP"/>
    </source>
</evidence>
<dbReference type="InterPro" id="IPR000073">
    <property type="entry name" value="AB_hydrolase_1"/>
</dbReference>
<comment type="caution">
    <text evidence="3">The sequence shown here is derived from an EMBL/GenBank/DDBJ whole genome shotgun (WGS) entry which is preliminary data.</text>
</comment>